<dbReference type="EMBL" id="JAEPWM010000001">
    <property type="protein sequence ID" value="MBK6004888.1"/>
    <property type="molecule type" value="Genomic_DNA"/>
</dbReference>
<name>A0A934TPD8_9BURK</name>
<organism evidence="1 2">
    <name type="scientific">Ramlibacter ginsenosidimutans</name>
    <dbReference type="NCBI Taxonomy" id="502333"/>
    <lineage>
        <taxon>Bacteria</taxon>
        <taxon>Pseudomonadati</taxon>
        <taxon>Pseudomonadota</taxon>
        <taxon>Betaproteobacteria</taxon>
        <taxon>Burkholderiales</taxon>
        <taxon>Comamonadaceae</taxon>
        <taxon>Ramlibacter</taxon>
    </lineage>
</organism>
<evidence type="ECO:0000313" key="2">
    <source>
        <dbReference type="Proteomes" id="UP000630528"/>
    </source>
</evidence>
<accession>A0A934TPD8</accession>
<dbReference type="SMART" id="SM01236">
    <property type="entry name" value="Haem_oxygenase_2"/>
    <property type="match status" value="1"/>
</dbReference>
<proteinExistence type="predicted"/>
<dbReference type="Gene3D" id="1.20.910.10">
    <property type="entry name" value="Heme oxygenase-like"/>
    <property type="match status" value="1"/>
</dbReference>
<keyword evidence="2" id="KW-1185">Reference proteome</keyword>
<dbReference type="RefSeq" id="WP_201166261.1">
    <property type="nucleotide sequence ID" value="NZ_JAEPWM010000001.1"/>
</dbReference>
<comment type="caution">
    <text evidence="1">The sequence shown here is derived from an EMBL/GenBank/DDBJ whole genome shotgun (WGS) entry which is preliminary data.</text>
</comment>
<dbReference type="InterPro" id="IPR016084">
    <property type="entry name" value="Haem_Oase-like_multi-hlx"/>
</dbReference>
<protein>
    <submittedName>
        <fullName evidence="1">Iron-containing redox enzyme family protein</fullName>
    </submittedName>
</protein>
<gene>
    <name evidence="1" type="ORF">JJB11_02185</name>
</gene>
<dbReference type="Proteomes" id="UP000630528">
    <property type="component" value="Unassembled WGS sequence"/>
</dbReference>
<dbReference type="Pfam" id="PF14518">
    <property type="entry name" value="Haem_oxygenas_2"/>
    <property type="match status" value="1"/>
</dbReference>
<evidence type="ECO:0000313" key="1">
    <source>
        <dbReference type="EMBL" id="MBK6004888.1"/>
    </source>
</evidence>
<sequence length="490" mass="54138">MHIGEQEWRQLRALPGAADASAGSADFHKDLYHRLADREPDEGARREAADFLRAKLMELQSEPAHLPASPSDLLAWMEENTRNVHARYAAYLQDRKAGAPRRYFSNRAHALYVLRGVAPTKLVDGAWLYGLLPHWRNPRLADLVRTYVEELGEGAVDKNHVVLYRKLLASHALDPLDDLDDALYEQGLIQLALAWNAQAFLPEVVGFNLGYEQLPLHLLITSYELNELGLDPYYFTLHVTVDNADTGHARRACQAVMDMLPRLDDGGAFWQRVHAGAKLASAGLGTSDVIKGFDIGREALRILARKATTGQGAHSEYCRIAGRGINDWLAAPEQMPGFVTALEQAGWIRFGEPAEASRFWRLLQGERAEMFGVSSTYELQVLHDWMRGAASADGRPFTEAAPTGGTPKRRATFRAGVRGRGVPAEAAGDPLDPDLTLLREQMRTADDGTRTALLLRAMSPAQHWTPAGLEATRVFWGELTSLPARVPCAA</sequence>
<reference evidence="1" key="1">
    <citation type="journal article" date="2012" name="J. Microbiol. Biotechnol.">
        <title>Ramlibacter ginsenosidimutans sp. nov., with ginsenoside-converting activity.</title>
        <authorList>
            <person name="Wang L."/>
            <person name="An D.S."/>
            <person name="Kim S.G."/>
            <person name="Jin F.X."/>
            <person name="Kim S.C."/>
            <person name="Lee S.T."/>
            <person name="Im W.T."/>
        </authorList>
    </citation>
    <scope>NUCLEOTIDE SEQUENCE</scope>
    <source>
        <strain evidence="1">KACC 17527</strain>
    </source>
</reference>
<dbReference type="AlphaFoldDB" id="A0A934TPD8"/>
<reference evidence="1" key="2">
    <citation type="submission" date="2021-01" db="EMBL/GenBank/DDBJ databases">
        <authorList>
            <person name="Kang M."/>
        </authorList>
    </citation>
    <scope>NUCLEOTIDE SEQUENCE</scope>
    <source>
        <strain evidence="1">KACC 17527</strain>
    </source>
</reference>